<dbReference type="Gene3D" id="3.50.30.30">
    <property type="match status" value="1"/>
</dbReference>
<keyword evidence="6" id="KW-0479">Metal-binding</keyword>
<dbReference type="Proteomes" id="UP001212997">
    <property type="component" value="Unassembled WGS sequence"/>
</dbReference>
<evidence type="ECO:0000256" key="5">
    <source>
        <dbReference type="PIRSR" id="PIRSR601382-1"/>
    </source>
</evidence>
<proteinExistence type="inferred from homology"/>
<sequence>MPQRPTTRPRFIIPFSKLLATFHEVVQLLATEPHSSIARELGGLQVVTLNHSRSRRRLGFTLDDSKKARCSLAPLSCTGRGPDWHNPANIAANDVAGNFSVTLIDSLDTLVVLNDTQGFETAVRNVIDWVSFDVNTKPQVFETTIRVLGGLLSAHQFANRTGHPFHIPWYRNELLTMAYDLGKRLLPAFNTPTGIPYARLNLRKGVLKGESIETCTAGAGSLILEFGTLSRLTGDDRFEKAAYKAFFALWNRKSDIGLVGNTINTFTGLWLHPEISGVGAGIDSFYEYALKWYILSGEVEFLDVWQESYAAVMRYDRAPDGFWYRSANIHTGDIAYSTVDSLSAFWPGLQVLAGDVENAIKSHMTYWNIWKKFSGLPEVWDMNFREATSFQYPLRPGRKNLLTSPFSEIAHSSAPIEFVESTWYLYRATRDPFYLDVGERILYDLVYRAKVECGLTGIADLRTNHRDDRMESFVLSETLKYLYLLFDEANPLHSDDSNYVLTTEGHLLTMDREHQKPISAIRRKLRGTENLQCPPYKPRLVALDSPHAESGMVGGIRSRVDIEYARLLIGSNPTVQDEKAFDVDGWCHVPKVDLYSYDFVMAAAGKQVPEDMNPTSEKLLTVSDGYILQNVTGIRAHVVSRLDGRGYDITKLGPFAVKTGQIVYVNDSSLFITNHKDEVAGIRRVPEVNLRFFVDSMDPMFQTQSSLFDVTTETVVNAHTALFGADPSQPPSAGKSTNFGHGGGVRIIKDPKNPQGCLPYEQSYEGEVLLTRRGDCTFLEKLIQGKAANASGVVVISDEERPVTPSADDEALKAIGDKLDDVSVVVVGRLDGDLITAMMDTAELRGVGQVMMATTPSGSPAPEQEKEKKENTQKKEQGKGSDPLRVLYLNGHPLLNTRLLI</sequence>
<keyword evidence="4" id="KW-0325">Glycoprotein</keyword>
<dbReference type="SUPFAM" id="SSF48225">
    <property type="entry name" value="Seven-hairpin glycosidases"/>
    <property type="match status" value="1"/>
</dbReference>
<gene>
    <name evidence="10" type="ORF">NLI96_g1546</name>
</gene>
<dbReference type="InterPro" id="IPR036026">
    <property type="entry name" value="Seven-hairpin_glycosidases"/>
</dbReference>
<evidence type="ECO:0000256" key="2">
    <source>
        <dbReference type="ARBA" id="ARBA00007658"/>
    </source>
</evidence>
<dbReference type="Pfam" id="PF01532">
    <property type="entry name" value="Glyco_hydro_47"/>
    <property type="match status" value="1"/>
</dbReference>
<dbReference type="InterPro" id="IPR012341">
    <property type="entry name" value="6hp_glycosidase-like_sf"/>
</dbReference>
<dbReference type="GO" id="GO:0005975">
    <property type="term" value="P:carbohydrate metabolic process"/>
    <property type="evidence" value="ECO:0007669"/>
    <property type="project" value="InterPro"/>
</dbReference>
<dbReference type="AlphaFoldDB" id="A0AAD5V9Z2"/>
<comment type="caution">
    <text evidence="10">The sequence shown here is derived from an EMBL/GenBank/DDBJ whole genome shotgun (WGS) entry which is preliminary data.</text>
</comment>
<evidence type="ECO:0000256" key="3">
    <source>
        <dbReference type="ARBA" id="ARBA00022824"/>
    </source>
</evidence>
<evidence type="ECO:0000313" key="10">
    <source>
        <dbReference type="EMBL" id="KAJ3490318.1"/>
    </source>
</evidence>
<dbReference type="GO" id="GO:0036503">
    <property type="term" value="P:ERAD pathway"/>
    <property type="evidence" value="ECO:0007669"/>
    <property type="project" value="UniProtKB-ARBA"/>
</dbReference>
<dbReference type="EC" id="3.2.1.-" evidence="7"/>
<name>A0AAD5V9Z2_9APHY</name>
<organism evidence="10 11">
    <name type="scientific">Meripilus lineatus</name>
    <dbReference type="NCBI Taxonomy" id="2056292"/>
    <lineage>
        <taxon>Eukaryota</taxon>
        <taxon>Fungi</taxon>
        <taxon>Dikarya</taxon>
        <taxon>Basidiomycota</taxon>
        <taxon>Agaricomycotina</taxon>
        <taxon>Agaricomycetes</taxon>
        <taxon>Polyporales</taxon>
        <taxon>Meripilaceae</taxon>
        <taxon>Meripilus</taxon>
    </lineage>
</organism>
<feature type="active site" description="Proton donor" evidence="5">
    <location>
        <position position="378"/>
    </location>
</feature>
<comment type="cofactor">
    <cofactor evidence="6">
        <name>Ca(2+)</name>
        <dbReference type="ChEBI" id="CHEBI:29108"/>
    </cofactor>
</comment>
<feature type="active site" description="Proton donor" evidence="5">
    <location>
        <position position="142"/>
    </location>
</feature>
<dbReference type="InterPro" id="IPR046450">
    <property type="entry name" value="PA_dom_sf"/>
</dbReference>
<evidence type="ECO:0000256" key="1">
    <source>
        <dbReference type="ARBA" id="ARBA00004240"/>
    </source>
</evidence>
<evidence type="ECO:0000259" key="9">
    <source>
        <dbReference type="Pfam" id="PF02225"/>
    </source>
</evidence>
<reference evidence="10" key="1">
    <citation type="submission" date="2022-07" db="EMBL/GenBank/DDBJ databases">
        <title>Genome Sequence of Physisporinus lineatus.</title>
        <authorList>
            <person name="Buettner E."/>
        </authorList>
    </citation>
    <scope>NUCLEOTIDE SEQUENCE</scope>
    <source>
        <strain evidence="10">VT162</strain>
    </source>
</reference>
<evidence type="ECO:0000313" key="11">
    <source>
        <dbReference type="Proteomes" id="UP001212997"/>
    </source>
</evidence>
<feature type="active site" evidence="5">
    <location>
        <position position="283"/>
    </location>
</feature>
<feature type="binding site" evidence="6">
    <location>
        <position position="503"/>
    </location>
    <ligand>
        <name>Ca(2+)</name>
        <dbReference type="ChEBI" id="CHEBI:29108"/>
    </ligand>
</feature>
<evidence type="ECO:0000256" key="7">
    <source>
        <dbReference type="RuleBase" id="RU361193"/>
    </source>
</evidence>
<keyword evidence="7" id="KW-0378">Hydrolase</keyword>
<comment type="subcellular location">
    <subcellularLocation>
        <location evidence="1">Endoplasmic reticulum</location>
    </subcellularLocation>
</comment>
<dbReference type="Pfam" id="PF02225">
    <property type="entry name" value="PA"/>
    <property type="match status" value="1"/>
</dbReference>
<dbReference type="PANTHER" id="PTHR45679">
    <property type="entry name" value="ER DEGRADATION-ENHANCING ALPHA-MANNOSIDASE-LIKE PROTEIN 2"/>
    <property type="match status" value="1"/>
</dbReference>
<feature type="compositionally biased region" description="Basic and acidic residues" evidence="8">
    <location>
        <begin position="863"/>
        <end position="879"/>
    </location>
</feature>
<dbReference type="SUPFAM" id="SSF52025">
    <property type="entry name" value="PA domain"/>
    <property type="match status" value="1"/>
</dbReference>
<dbReference type="InterPro" id="IPR003137">
    <property type="entry name" value="PA_domain"/>
</dbReference>
<evidence type="ECO:0000256" key="4">
    <source>
        <dbReference type="ARBA" id="ARBA00023180"/>
    </source>
</evidence>
<dbReference type="GO" id="GO:0016020">
    <property type="term" value="C:membrane"/>
    <property type="evidence" value="ECO:0007669"/>
    <property type="project" value="InterPro"/>
</dbReference>
<protein>
    <recommendedName>
        <fullName evidence="7">alpha-1,2-Mannosidase</fullName>
        <ecNumber evidence="7">3.2.1.-</ecNumber>
    </recommendedName>
</protein>
<dbReference type="Gene3D" id="1.50.10.10">
    <property type="match status" value="1"/>
</dbReference>
<keyword evidence="6" id="KW-0106">Calcium</keyword>
<feature type="region of interest" description="Disordered" evidence="8">
    <location>
        <begin position="852"/>
        <end position="885"/>
    </location>
</feature>
<evidence type="ECO:0000256" key="6">
    <source>
        <dbReference type="PIRSR" id="PIRSR601382-2"/>
    </source>
</evidence>
<dbReference type="InterPro" id="IPR001382">
    <property type="entry name" value="Glyco_hydro_47"/>
</dbReference>
<dbReference type="GO" id="GO:1904380">
    <property type="term" value="P:endoplasmic reticulum mannose trimming"/>
    <property type="evidence" value="ECO:0007669"/>
    <property type="project" value="InterPro"/>
</dbReference>
<keyword evidence="3" id="KW-0256">Endoplasmic reticulum</keyword>
<evidence type="ECO:0000256" key="8">
    <source>
        <dbReference type="SAM" id="MobiDB-lite"/>
    </source>
</evidence>
<keyword evidence="11" id="KW-1185">Reference proteome</keyword>
<dbReference type="PRINTS" id="PR00747">
    <property type="entry name" value="GLYHDRLASE47"/>
</dbReference>
<comment type="similarity">
    <text evidence="2 7">Belongs to the glycosyl hydrolase 47 family.</text>
</comment>
<accession>A0AAD5V9Z2</accession>
<dbReference type="GO" id="GO:0005509">
    <property type="term" value="F:calcium ion binding"/>
    <property type="evidence" value="ECO:0007669"/>
    <property type="project" value="InterPro"/>
</dbReference>
<feature type="active site" evidence="5">
    <location>
        <position position="417"/>
    </location>
</feature>
<dbReference type="PANTHER" id="PTHR45679:SF5">
    <property type="entry name" value="ER DEGRADATION-ENHANCING ALPHA-MANNOSIDASE-LIKE PROTEIN 1"/>
    <property type="match status" value="1"/>
</dbReference>
<dbReference type="InterPro" id="IPR044674">
    <property type="entry name" value="EDEM1/2/3"/>
</dbReference>
<dbReference type="CDD" id="cd00538">
    <property type="entry name" value="PA"/>
    <property type="match status" value="1"/>
</dbReference>
<dbReference type="EMBL" id="JANAWD010000030">
    <property type="protein sequence ID" value="KAJ3490318.1"/>
    <property type="molecule type" value="Genomic_DNA"/>
</dbReference>
<dbReference type="GO" id="GO:0044322">
    <property type="term" value="C:endoplasmic reticulum quality control compartment"/>
    <property type="evidence" value="ECO:0007669"/>
    <property type="project" value="GOC"/>
</dbReference>
<keyword evidence="7" id="KW-0326">Glycosidase</keyword>
<dbReference type="GO" id="GO:0004571">
    <property type="term" value="F:mannosyl-oligosaccharide 1,2-alpha-mannosidase activity"/>
    <property type="evidence" value="ECO:0007669"/>
    <property type="project" value="InterPro"/>
</dbReference>
<feature type="domain" description="PA" evidence="9">
    <location>
        <begin position="753"/>
        <end position="834"/>
    </location>
</feature>